<dbReference type="GO" id="GO:0006094">
    <property type="term" value="P:gluconeogenesis"/>
    <property type="evidence" value="ECO:0007669"/>
    <property type="project" value="TreeGrafter"/>
</dbReference>
<evidence type="ECO:0000313" key="3">
    <source>
        <dbReference type="Proteomes" id="UP000886804"/>
    </source>
</evidence>
<dbReference type="CDD" id="cd07937">
    <property type="entry name" value="DRE_TIM_PC_TC_5S"/>
    <property type="match status" value="1"/>
</dbReference>
<dbReference type="EC" id="6.4.1.1" evidence="2"/>
<dbReference type="InterPro" id="IPR013785">
    <property type="entry name" value="Aldolase_TIM"/>
</dbReference>
<dbReference type="InterPro" id="IPR000891">
    <property type="entry name" value="PYR_CT"/>
</dbReference>
<dbReference type="PANTHER" id="PTHR43778:SF2">
    <property type="entry name" value="PYRUVATE CARBOXYLASE, MITOCHONDRIAL"/>
    <property type="match status" value="1"/>
</dbReference>
<evidence type="ECO:0000313" key="2">
    <source>
        <dbReference type="EMBL" id="HJB08752.1"/>
    </source>
</evidence>
<dbReference type="InterPro" id="IPR055268">
    <property type="entry name" value="PCB-like"/>
</dbReference>
<feature type="domain" description="Pyruvate carboxyltransferase" evidence="1">
    <location>
        <begin position="27"/>
        <end position="287"/>
    </location>
</feature>
<keyword evidence="2" id="KW-0670">Pyruvate</keyword>
<dbReference type="InterPro" id="IPR003379">
    <property type="entry name" value="Carboxylase_cons_dom"/>
</dbReference>
<dbReference type="Gene3D" id="3.20.20.70">
    <property type="entry name" value="Aldolase class I"/>
    <property type="match status" value="1"/>
</dbReference>
<comment type="caution">
    <text evidence="2">The sequence shown here is derived from an EMBL/GenBank/DDBJ whole genome shotgun (WGS) entry which is preliminary data.</text>
</comment>
<keyword evidence="2" id="KW-0436">Ligase</keyword>
<dbReference type="PANTHER" id="PTHR43778">
    <property type="entry name" value="PYRUVATE CARBOXYLASE"/>
    <property type="match status" value="1"/>
</dbReference>
<dbReference type="Pfam" id="PF00682">
    <property type="entry name" value="HMGL-like"/>
    <property type="match status" value="1"/>
</dbReference>
<evidence type="ECO:0000259" key="1">
    <source>
        <dbReference type="PROSITE" id="PS50991"/>
    </source>
</evidence>
<organism evidence="2 3">
    <name type="scientific">Candidatus Enterocloster faecavium</name>
    <dbReference type="NCBI Taxonomy" id="2838560"/>
    <lineage>
        <taxon>Bacteria</taxon>
        <taxon>Bacillati</taxon>
        <taxon>Bacillota</taxon>
        <taxon>Clostridia</taxon>
        <taxon>Lachnospirales</taxon>
        <taxon>Lachnospiraceae</taxon>
        <taxon>Enterocloster</taxon>
    </lineage>
</organism>
<reference evidence="2" key="1">
    <citation type="journal article" date="2021" name="PeerJ">
        <title>Extensive microbial diversity within the chicken gut microbiome revealed by metagenomics and culture.</title>
        <authorList>
            <person name="Gilroy R."/>
            <person name="Ravi A."/>
            <person name="Getino M."/>
            <person name="Pursley I."/>
            <person name="Horton D.L."/>
            <person name="Alikhan N.F."/>
            <person name="Baker D."/>
            <person name="Gharbi K."/>
            <person name="Hall N."/>
            <person name="Watson M."/>
            <person name="Adriaenssens E.M."/>
            <person name="Foster-Nyarko E."/>
            <person name="Jarju S."/>
            <person name="Secka A."/>
            <person name="Antonio M."/>
            <person name="Oren A."/>
            <person name="Chaudhuri R.R."/>
            <person name="La Ragione R."/>
            <person name="Hildebrand F."/>
            <person name="Pallen M.J."/>
        </authorList>
    </citation>
    <scope>NUCLEOTIDE SEQUENCE</scope>
    <source>
        <strain evidence="2">CHK188-4685</strain>
    </source>
</reference>
<dbReference type="Proteomes" id="UP000886804">
    <property type="component" value="Unassembled WGS sequence"/>
</dbReference>
<dbReference type="PROSITE" id="PS50991">
    <property type="entry name" value="PYR_CT"/>
    <property type="match status" value="1"/>
</dbReference>
<dbReference type="EMBL" id="DWYS01000154">
    <property type="protein sequence ID" value="HJB08752.1"/>
    <property type="molecule type" value="Genomic_DNA"/>
</dbReference>
<name>A0A9D2RNC0_9FIRM</name>
<protein>
    <submittedName>
        <fullName evidence="2">Pyruvate carboxylase subunit B</fullName>
        <ecNumber evidence="2">6.4.1.1</ecNumber>
    </submittedName>
</protein>
<dbReference type="GO" id="GO:0005737">
    <property type="term" value="C:cytoplasm"/>
    <property type="evidence" value="ECO:0007669"/>
    <property type="project" value="TreeGrafter"/>
</dbReference>
<dbReference type="GO" id="GO:0004736">
    <property type="term" value="F:pyruvate carboxylase activity"/>
    <property type="evidence" value="ECO:0007669"/>
    <property type="project" value="UniProtKB-EC"/>
</dbReference>
<reference evidence="2" key="2">
    <citation type="submission" date="2021-04" db="EMBL/GenBank/DDBJ databases">
        <authorList>
            <person name="Gilroy R."/>
        </authorList>
    </citation>
    <scope>NUCLEOTIDE SEQUENCE</scope>
    <source>
        <strain evidence="2">CHK188-4685</strain>
    </source>
</reference>
<gene>
    <name evidence="2" type="ORF">H9716_12975</name>
</gene>
<dbReference type="AlphaFoldDB" id="A0A9D2RNC0"/>
<dbReference type="Pfam" id="PF02436">
    <property type="entry name" value="PYC_OADA"/>
    <property type="match status" value="1"/>
</dbReference>
<dbReference type="SUPFAM" id="SSF89000">
    <property type="entry name" value="post-HMGL domain-like"/>
    <property type="match status" value="1"/>
</dbReference>
<dbReference type="NCBIfam" id="NF006761">
    <property type="entry name" value="PRK09282.1"/>
    <property type="match status" value="1"/>
</dbReference>
<accession>A0A9D2RNC0</accession>
<sequence>MGFRFFLSKENGPQEEKPYGQGPARPVGIVNVDLRDGQQSLLATRVSTEEFVPILERMDQVGYQAIECWGGATFDACVRFLSEDPWERLRTFKAHFKKTPLRMLLRGQNLVGYQQYPDDVVEKFVELAAKNGIDIFEIFDGMNDVRNTEVAVRAAKKQGKKVAACLAVCQSPVHTAERYVEYAKEYAGLGADMIYLEDMAGMFRPNQIFELVTAMRKQLSIPIHFHGHCAGGMMDLEYWEAIRAGVATIDVATSALAWGTSLPPVETFASALKGTCFDPGFDLDLLKEINDYFLELRKKHSDTLSAFVGVDSGISQHQIPGGMMSNLESQLKEMKAENRMPEILEEVHRVRADMGYPPLATPFAQMVGSQATFNVLMGERYKILSKELKAYVGGKYGRSPGPISQELVQKAALTEPPVTQRPGALLEPGWEKGKTEAYGKGLAACEEDAMTYILFPAVAEPFLKRKRGLA</sequence>
<proteinExistence type="predicted"/>
<dbReference type="SUPFAM" id="SSF51569">
    <property type="entry name" value="Aldolase"/>
    <property type="match status" value="1"/>
</dbReference>